<dbReference type="EMBL" id="BAABME010007936">
    <property type="protein sequence ID" value="GAA0172058.1"/>
    <property type="molecule type" value="Genomic_DNA"/>
</dbReference>
<organism evidence="1 2">
    <name type="scientific">Lithospermum erythrorhizon</name>
    <name type="common">Purple gromwell</name>
    <name type="synonym">Lithospermum officinale var. erythrorhizon</name>
    <dbReference type="NCBI Taxonomy" id="34254"/>
    <lineage>
        <taxon>Eukaryota</taxon>
        <taxon>Viridiplantae</taxon>
        <taxon>Streptophyta</taxon>
        <taxon>Embryophyta</taxon>
        <taxon>Tracheophyta</taxon>
        <taxon>Spermatophyta</taxon>
        <taxon>Magnoliopsida</taxon>
        <taxon>eudicotyledons</taxon>
        <taxon>Gunneridae</taxon>
        <taxon>Pentapetalae</taxon>
        <taxon>asterids</taxon>
        <taxon>lamiids</taxon>
        <taxon>Boraginales</taxon>
        <taxon>Boraginaceae</taxon>
        <taxon>Boraginoideae</taxon>
        <taxon>Lithospermeae</taxon>
        <taxon>Lithospermum</taxon>
    </lineage>
</organism>
<dbReference type="AlphaFoldDB" id="A0AAV3R7Z9"/>
<name>A0AAV3R7Z9_LITER</name>
<proteinExistence type="predicted"/>
<evidence type="ECO:0008006" key="3">
    <source>
        <dbReference type="Google" id="ProtNLM"/>
    </source>
</evidence>
<keyword evidence="2" id="KW-1185">Reference proteome</keyword>
<evidence type="ECO:0000313" key="1">
    <source>
        <dbReference type="EMBL" id="GAA0172058.1"/>
    </source>
</evidence>
<reference evidence="1 2" key="1">
    <citation type="submission" date="2024-01" db="EMBL/GenBank/DDBJ databases">
        <title>The complete chloroplast genome sequence of Lithospermum erythrorhizon: insights into the phylogenetic relationship among Boraginaceae species and the maternal lineages of purple gromwells.</title>
        <authorList>
            <person name="Okada T."/>
            <person name="Watanabe K."/>
        </authorList>
    </citation>
    <scope>NUCLEOTIDE SEQUENCE [LARGE SCALE GENOMIC DNA]</scope>
</reference>
<comment type="caution">
    <text evidence="1">The sequence shown here is derived from an EMBL/GenBank/DDBJ whole genome shotgun (WGS) entry which is preliminary data.</text>
</comment>
<accession>A0AAV3R7Z9</accession>
<gene>
    <name evidence="1" type="ORF">LIER_25959</name>
</gene>
<evidence type="ECO:0000313" key="2">
    <source>
        <dbReference type="Proteomes" id="UP001454036"/>
    </source>
</evidence>
<protein>
    <recommendedName>
        <fullName evidence="3">RNase H type-1 domain-containing protein</fullName>
    </recommendedName>
</protein>
<sequence length="289" mass="33118">MWSKYMLAKYCKMRHPLQARVHHAHSRVWKNLVAVRDQAEQHISWQIGSGTCDFWQDSWLHSGPLDRQATESISITSFWQNGRWDVDKLRLWVTQEQVLNEWSLPAPYKGHARQLVPVVIIWALWEARNKAKHGTRRYTLANIQARVGNLVYYIGRTDILHLKHWKGDLNVAAEWNVQIFQPIAKPPRLLSWHRPPNGIDKLNVDGAYKNGVGGLGGVLRNSQGHRLAAVDAEIQAVLQVLKWEQNMAADHVAKEVMKRGARLIWEPGQESVQLKAIVALEGPGLPYIR</sequence>
<dbReference type="Proteomes" id="UP001454036">
    <property type="component" value="Unassembled WGS sequence"/>
</dbReference>